<sequence length="68" mass="7806">MDDPKYSSNNIYTGTDLINDSLNANQHMDIYDEMLKGKEKELFGTKHTKNTTFNSVSKQTHSDPMINH</sequence>
<dbReference type="InterPro" id="IPR029211">
    <property type="entry name" value="PfEMP1_ATS"/>
</dbReference>
<proteinExistence type="predicted"/>
<dbReference type="Pfam" id="PF15445">
    <property type="entry name" value="ATS"/>
    <property type="match status" value="1"/>
</dbReference>
<evidence type="ECO:0000313" key="3">
    <source>
        <dbReference type="EMBL" id="SOV84126.1"/>
    </source>
</evidence>
<dbReference type="OrthoDB" id="378826at2759"/>
<organism evidence="3 4">
    <name type="scientific">Plasmodium reichenowi</name>
    <dbReference type="NCBI Taxonomy" id="5854"/>
    <lineage>
        <taxon>Eukaryota</taxon>
        <taxon>Sar</taxon>
        <taxon>Alveolata</taxon>
        <taxon>Apicomplexa</taxon>
        <taxon>Aconoidasida</taxon>
        <taxon>Haemosporida</taxon>
        <taxon>Plasmodiidae</taxon>
        <taxon>Plasmodium</taxon>
        <taxon>Plasmodium (Laverania)</taxon>
    </lineage>
</organism>
<dbReference type="EMBL" id="OFAE01000020">
    <property type="protein sequence ID" value="SOV84126.1"/>
    <property type="molecule type" value="Genomic_DNA"/>
</dbReference>
<feature type="compositionally biased region" description="Polar residues" evidence="1">
    <location>
        <begin position="50"/>
        <end position="59"/>
    </location>
</feature>
<gene>
    <name evidence="3" type="ORF">PRG01_0002900</name>
</gene>
<dbReference type="VEuPathDB" id="PlasmoDB:PRG01_0002900"/>
<evidence type="ECO:0000313" key="4">
    <source>
        <dbReference type="Proteomes" id="UP000240500"/>
    </source>
</evidence>
<feature type="region of interest" description="Disordered" evidence="1">
    <location>
        <begin position="48"/>
        <end position="68"/>
    </location>
</feature>
<accession>A0A2P9DSY3</accession>
<feature type="domain" description="Plasmodium falciparum erythrocyte membrane protein 1 acidic terminal segment" evidence="2">
    <location>
        <begin position="2"/>
        <end position="67"/>
    </location>
</feature>
<evidence type="ECO:0000259" key="2">
    <source>
        <dbReference type="Pfam" id="PF15445"/>
    </source>
</evidence>
<protein>
    <submittedName>
        <fullName evidence="3">Erythrocyte membrane protein 1 (PfEMP1), exon 2, putative</fullName>
    </submittedName>
</protein>
<dbReference type="Proteomes" id="UP000240500">
    <property type="component" value="Unassembled WGS sequence"/>
</dbReference>
<reference evidence="3 4" key="1">
    <citation type="submission" date="2016-09" db="EMBL/GenBank/DDBJ databases">
        <authorList>
            <consortium name="Pathogen Informatics"/>
        </authorList>
    </citation>
    <scope>NUCLEOTIDE SEQUENCE [LARGE SCALE GENOMIC DNA]</scope>
</reference>
<name>A0A2P9DSY3_PLARE</name>
<evidence type="ECO:0000256" key="1">
    <source>
        <dbReference type="SAM" id="MobiDB-lite"/>
    </source>
</evidence>
<dbReference type="AlphaFoldDB" id="A0A2P9DSY3"/>